<organism evidence="1">
    <name type="scientific">Arundo donax</name>
    <name type="common">Giant reed</name>
    <name type="synonym">Donax arundinaceus</name>
    <dbReference type="NCBI Taxonomy" id="35708"/>
    <lineage>
        <taxon>Eukaryota</taxon>
        <taxon>Viridiplantae</taxon>
        <taxon>Streptophyta</taxon>
        <taxon>Embryophyta</taxon>
        <taxon>Tracheophyta</taxon>
        <taxon>Spermatophyta</taxon>
        <taxon>Magnoliopsida</taxon>
        <taxon>Liliopsida</taxon>
        <taxon>Poales</taxon>
        <taxon>Poaceae</taxon>
        <taxon>PACMAD clade</taxon>
        <taxon>Arundinoideae</taxon>
        <taxon>Arundineae</taxon>
        <taxon>Arundo</taxon>
    </lineage>
</organism>
<reference evidence="1" key="2">
    <citation type="journal article" date="2015" name="Data Brief">
        <title>Shoot transcriptome of the giant reed, Arundo donax.</title>
        <authorList>
            <person name="Barrero R.A."/>
            <person name="Guerrero F.D."/>
            <person name="Moolhuijzen P."/>
            <person name="Goolsby J.A."/>
            <person name="Tidwell J."/>
            <person name="Bellgard S.E."/>
            <person name="Bellgard M.I."/>
        </authorList>
    </citation>
    <scope>NUCLEOTIDE SEQUENCE</scope>
    <source>
        <tissue evidence="1">Shoot tissue taken approximately 20 cm above the soil surface</tissue>
    </source>
</reference>
<dbReference type="EMBL" id="GBRH01270832">
    <property type="protein sequence ID" value="JAD27063.1"/>
    <property type="molecule type" value="Transcribed_RNA"/>
</dbReference>
<dbReference type="AlphaFoldDB" id="A0A0A8YN41"/>
<sequence length="103" mass="11787">MDAYCQEVRKLESKFDGLELTHVLCGDNEVADELAKMGSTRALVPVAIFIQKLHIPSVYQPEEEKVSNKQSNDKQSEIEVLVVILDWIGPYINYIMKDEFLVE</sequence>
<accession>A0A0A8YN41</accession>
<protein>
    <submittedName>
        <fullName evidence="1">Uncharacterized protein</fullName>
    </submittedName>
</protein>
<proteinExistence type="predicted"/>
<evidence type="ECO:0000313" key="1">
    <source>
        <dbReference type="EMBL" id="JAD27063.1"/>
    </source>
</evidence>
<reference evidence="1" key="1">
    <citation type="submission" date="2014-09" db="EMBL/GenBank/DDBJ databases">
        <authorList>
            <person name="Magalhaes I.L.F."/>
            <person name="Oliveira U."/>
            <person name="Santos F.R."/>
            <person name="Vidigal T.H.D.A."/>
            <person name="Brescovit A.D."/>
            <person name="Santos A.J."/>
        </authorList>
    </citation>
    <scope>NUCLEOTIDE SEQUENCE</scope>
    <source>
        <tissue evidence="1">Shoot tissue taken approximately 20 cm above the soil surface</tissue>
    </source>
</reference>
<name>A0A0A8YN41_ARUDO</name>